<proteinExistence type="predicted"/>
<dbReference type="GO" id="GO:0016787">
    <property type="term" value="F:hydrolase activity"/>
    <property type="evidence" value="ECO:0007669"/>
    <property type="project" value="UniProtKB-KW"/>
</dbReference>
<name>A0A4Y8UM16_9GAMM</name>
<feature type="transmembrane region" description="Helical" evidence="4">
    <location>
        <begin position="6"/>
        <end position="28"/>
    </location>
</feature>
<dbReference type="SMART" id="SM00318">
    <property type="entry name" value="SNc"/>
    <property type="match status" value="1"/>
</dbReference>
<evidence type="ECO:0000313" key="7">
    <source>
        <dbReference type="Proteomes" id="UP000298133"/>
    </source>
</evidence>
<accession>A0A4Y8UM16</accession>
<dbReference type="PROSITE" id="PS50830">
    <property type="entry name" value="TNASE_3"/>
    <property type="match status" value="1"/>
</dbReference>
<evidence type="ECO:0000256" key="1">
    <source>
        <dbReference type="ARBA" id="ARBA00022722"/>
    </source>
</evidence>
<dbReference type="AlphaFoldDB" id="A0A4Y8UM16"/>
<keyword evidence="7" id="KW-1185">Reference proteome</keyword>
<evidence type="ECO:0000259" key="5">
    <source>
        <dbReference type="PROSITE" id="PS50830"/>
    </source>
</evidence>
<comment type="caution">
    <text evidence="6">The sequence shown here is derived from an EMBL/GenBank/DDBJ whole genome shotgun (WGS) entry which is preliminary data.</text>
</comment>
<dbReference type="PANTHER" id="PTHR12302">
    <property type="entry name" value="EBNA2 BINDING PROTEIN P100"/>
    <property type="match status" value="1"/>
</dbReference>
<keyword evidence="4" id="KW-1133">Transmembrane helix</keyword>
<organism evidence="6 7">
    <name type="scientific">Gammaproteobacteria bacterium LSUCC0057</name>
    <dbReference type="NCBI Taxonomy" id="2559237"/>
    <lineage>
        <taxon>Bacteria</taxon>
        <taxon>Pseudomonadati</taxon>
        <taxon>Pseudomonadota</taxon>
        <taxon>Gammaproteobacteria</taxon>
        <taxon>Cellvibrionales</taxon>
        <taxon>Porticoccaceae</taxon>
        <taxon>SAR92 clade</taxon>
    </lineage>
</organism>
<keyword evidence="2" id="KW-0255">Endonuclease</keyword>
<dbReference type="Pfam" id="PF00565">
    <property type="entry name" value="SNase"/>
    <property type="match status" value="1"/>
</dbReference>
<dbReference type="SUPFAM" id="SSF50199">
    <property type="entry name" value="Staphylococcal nuclease"/>
    <property type="match status" value="1"/>
</dbReference>
<dbReference type="Proteomes" id="UP000298133">
    <property type="component" value="Unassembled WGS sequence"/>
</dbReference>
<dbReference type="PANTHER" id="PTHR12302:SF3">
    <property type="entry name" value="SERINE_THREONINE-PROTEIN KINASE 31"/>
    <property type="match status" value="1"/>
</dbReference>
<gene>
    <name evidence="6" type="ORF">E3W66_02195</name>
</gene>
<dbReference type="InterPro" id="IPR016071">
    <property type="entry name" value="Staphylococal_nuclease_OB-fold"/>
</dbReference>
<dbReference type="EMBL" id="SPIA01000001">
    <property type="protein sequence ID" value="TFH68784.1"/>
    <property type="molecule type" value="Genomic_DNA"/>
</dbReference>
<protein>
    <submittedName>
        <fullName evidence="6">Thermonuclease family protein</fullName>
    </submittedName>
</protein>
<evidence type="ECO:0000256" key="3">
    <source>
        <dbReference type="ARBA" id="ARBA00022801"/>
    </source>
</evidence>
<keyword evidence="4" id="KW-0812">Transmembrane</keyword>
<dbReference type="GO" id="GO:0004519">
    <property type="term" value="F:endonuclease activity"/>
    <property type="evidence" value="ECO:0007669"/>
    <property type="project" value="UniProtKB-KW"/>
</dbReference>
<sequence length="302" mass="32067">MHAAPSNGAALQAAAVAVCAVEIMHLWCKKNARSYMGRAFFLAAIWLAAATATAEQSSCWLSPALSSELHRGIIERVIDGDTVALQSGEKIRLLGINTPELTPRSADSSGAEPLAVAAQQALQALVASSGGVVYYRLGGQPRDRYQRLLADLYSAAGESIAAHLLERGLGWQVAFVGNDQLASCLRAAEQRARSGRLGLWAGGLYPPLPASAVATGGFARIIGRVSVEKLRADSSGAVVGAATLVLDQTLLVKLPRKVAQSYRAAQLQALDGRRVELRGWVSRRAGQWQLQLTSPFNMQAID</sequence>
<dbReference type="OrthoDB" id="6867997at2"/>
<feature type="transmembrane region" description="Helical" evidence="4">
    <location>
        <begin position="35"/>
        <end position="54"/>
    </location>
</feature>
<keyword evidence="4" id="KW-0472">Membrane</keyword>
<evidence type="ECO:0000256" key="4">
    <source>
        <dbReference type="SAM" id="Phobius"/>
    </source>
</evidence>
<reference evidence="6 7" key="1">
    <citation type="submission" date="2019-03" db="EMBL/GenBank/DDBJ databases">
        <title>Draft genome of Gammaproteobacteria bacterium LSUCC0057, a member of the SAR92 clade.</title>
        <authorList>
            <person name="Lanclos V.C."/>
            <person name="Doiron C."/>
            <person name="Henson M.W."/>
            <person name="Thrash J.C."/>
        </authorList>
    </citation>
    <scope>NUCLEOTIDE SEQUENCE [LARGE SCALE GENOMIC DNA]</scope>
    <source>
        <strain evidence="6 7">LSUCC0057</strain>
    </source>
</reference>
<evidence type="ECO:0000256" key="2">
    <source>
        <dbReference type="ARBA" id="ARBA00022759"/>
    </source>
</evidence>
<dbReference type="Gene3D" id="2.40.50.90">
    <property type="match status" value="1"/>
</dbReference>
<evidence type="ECO:0000313" key="6">
    <source>
        <dbReference type="EMBL" id="TFH68784.1"/>
    </source>
</evidence>
<keyword evidence="1" id="KW-0540">Nuclease</keyword>
<dbReference type="InterPro" id="IPR035437">
    <property type="entry name" value="SNase_OB-fold_sf"/>
</dbReference>
<feature type="domain" description="TNase-like" evidence="5">
    <location>
        <begin position="68"/>
        <end position="202"/>
    </location>
</feature>
<keyword evidence="3" id="KW-0378">Hydrolase</keyword>